<dbReference type="EMBL" id="JAPYYP010000002">
    <property type="protein sequence ID" value="MDA5107375.1"/>
    <property type="molecule type" value="Genomic_DNA"/>
</dbReference>
<dbReference type="InterPro" id="IPR009384">
    <property type="entry name" value="SwrD-like"/>
</dbReference>
<dbReference type="Pfam" id="PF06289">
    <property type="entry name" value="FlbD"/>
    <property type="match status" value="1"/>
</dbReference>
<dbReference type="RefSeq" id="WP_065066532.1">
    <property type="nucleotide sequence ID" value="NZ_JAPYYP010000002.1"/>
</dbReference>
<sequence length="73" mass="8257">MIRLTRFNGGAFYLNATHVEMVESTPDTVITLFTGKKYIVRESAEVVASRIVDFYRQTFPASAAPRVPDDFIE</sequence>
<organism evidence="1 2">
    <name type="scientific">Brevibacillus thermoruber</name>
    <dbReference type="NCBI Taxonomy" id="33942"/>
    <lineage>
        <taxon>Bacteria</taxon>
        <taxon>Bacillati</taxon>
        <taxon>Bacillota</taxon>
        <taxon>Bacilli</taxon>
        <taxon>Bacillales</taxon>
        <taxon>Paenibacillaceae</taxon>
        <taxon>Brevibacillus</taxon>
    </lineage>
</organism>
<keyword evidence="1" id="KW-0969">Cilium</keyword>
<keyword evidence="1" id="KW-0282">Flagellum</keyword>
<evidence type="ECO:0000313" key="1">
    <source>
        <dbReference type="EMBL" id="MDA5107375.1"/>
    </source>
</evidence>
<protein>
    <submittedName>
        <fullName evidence="1">Flagellar FlbD family protein</fullName>
    </submittedName>
</protein>
<keyword evidence="1" id="KW-0966">Cell projection</keyword>
<gene>
    <name evidence="1" type="ORF">O3V59_03300</name>
</gene>
<name>A0A9X3Z289_9BACL</name>
<proteinExistence type="predicted"/>
<dbReference type="Proteomes" id="UP001151071">
    <property type="component" value="Unassembled WGS sequence"/>
</dbReference>
<evidence type="ECO:0000313" key="2">
    <source>
        <dbReference type="Proteomes" id="UP001151071"/>
    </source>
</evidence>
<dbReference type="PANTHER" id="PTHR39185">
    <property type="entry name" value="SWARMING MOTILITY PROTEIN SWRD"/>
    <property type="match status" value="1"/>
</dbReference>
<keyword evidence="2" id="KW-1185">Reference proteome</keyword>
<dbReference type="AlphaFoldDB" id="A0A9X3Z289"/>
<dbReference type="PANTHER" id="PTHR39185:SF1">
    <property type="entry name" value="SWARMING MOTILITY PROTEIN SWRD"/>
    <property type="match status" value="1"/>
</dbReference>
<accession>A0A9X3Z289</accession>
<reference evidence="1" key="1">
    <citation type="submission" date="2022-12" db="EMBL/GenBank/DDBJ databases">
        <title>Draft genome sequence of the thermophilic strain Brevibacillus thermoruber HT42, isolated from Los Humeros, Puebla, Mexico, with biotechnological potential.</title>
        <authorList>
            <person name="Lara Sanchez J."/>
            <person name="Solis Palacios R."/>
            <person name="Bustos Baena A.S."/>
            <person name="Ruz Baez A.E."/>
            <person name="Espinosa Luna G."/>
            <person name="Oliart Ros R.M."/>
        </authorList>
    </citation>
    <scope>NUCLEOTIDE SEQUENCE</scope>
    <source>
        <strain evidence="1">HT42</strain>
    </source>
</reference>
<comment type="caution">
    <text evidence="1">The sequence shown here is derived from an EMBL/GenBank/DDBJ whole genome shotgun (WGS) entry which is preliminary data.</text>
</comment>